<dbReference type="VEuPathDB" id="FungiDB:FUN_025395"/>
<gene>
    <name evidence="1" type="ORF">RhiirC2_796225</name>
</gene>
<evidence type="ECO:0000313" key="1">
    <source>
        <dbReference type="EMBL" id="PKK58478.1"/>
    </source>
</evidence>
<organism evidence="1 2">
    <name type="scientific">Rhizophagus irregularis</name>
    <dbReference type="NCBI Taxonomy" id="588596"/>
    <lineage>
        <taxon>Eukaryota</taxon>
        <taxon>Fungi</taxon>
        <taxon>Fungi incertae sedis</taxon>
        <taxon>Mucoromycota</taxon>
        <taxon>Glomeromycotina</taxon>
        <taxon>Glomeromycetes</taxon>
        <taxon>Glomerales</taxon>
        <taxon>Glomeraceae</taxon>
        <taxon>Rhizophagus</taxon>
    </lineage>
</organism>
<protein>
    <recommendedName>
        <fullName evidence="3">Peptidase A2 domain-containing protein</fullName>
    </recommendedName>
</protein>
<evidence type="ECO:0008006" key="3">
    <source>
        <dbReference type="Google" id="ProtNLM"/>
    </source>
</evidence>
<dbReference type="Proteomes" id="UP000233469">
    <property type="component" value="Unassembled WGS sequence"/>
</dbReference>
<comment type="caution">
    <text evidence="1">The sequence shown here is derived from an EMBL/GenBank/DDBJ whole genome shotgun (WGS) entry which is preliminary data.</text>
</comment>
<name>A0A2N1MA19_9GLOM</name>
<sequence length="106" mass="11885">MKFVDCAVEENKPIRGVLDTGANVNGISHKYISELEITYNSENNSIETPIASYSTLGKVNLHIGINDGKNHKSISDEFIVVGPDWPDYYPDLIQHILFMVQSTNLF</sequence>
<dbReference type="EMBL" id="LLXL01003567">
    <property type="protein sequence ID" value="PKK58478.1"/>
    <property type="molecule type" value="Genomic_DNA"/>
</dbReference>
<dbReference type="AlphaFoldDB" id="A0A2N1MA19"/>
<reference evidence="1 2" key="2">
    <citation type="submission" date="2017-10" db="EMBL/GenBank/DDBJ databases">
        <title>Extensive intraspecific genome diversity in a model arbuscular mycorrhizal fungus.</title>
        <authorList>
            <person name="Chen E.C.H."/>
            <person name="Morin E."/>
            <person name="Baudet D."/>
            <person name="Noel J."/>
            <person name="Ndikumana S."/>
            <person name="Charron P."/>
            <person name="St-Onge C."/>
            <person name="Giorgi J."/>
            <person name="Grigoriev I.V."/>
            <person name="Roux C."/>
            <person name="Martin F.M."/>
            <person name="Corradi N."/>
        </authorList>
    </citation>
    <scope>NUCLEOTIDE SEQUENCE [LARGE SCALE GENOMIC DNA]</scope>
    <source>
        <strain evidence="1 2">C2</strain>
    </source>
</reference>
<reference evidence="1 2" key="1">
    <citation type="submission" date="2016-04" db="EMBL/GenBank/DDBJ databases">
        <title>Genome analyses suggest a sexual origin of heterokaryosis in a supposedly ancient asexual fungus.</title>
        <authorList>
            <person name="Ropars J."/>
            <person name="Sedzielewska K."/>
            <person name="Noel J."/>
            <person name="Charron P."/>
            <person name="Farinelli L."/>
            <person name="Marton T."/>
            <person name="Kruger M."/>
            <person name="Pelin A."/>
            <person name="Brachmann A."/>
            <person name="Corradi N."/>
        </authorList>
    </citation>
    <scope>NUCLEOTIDE SEQUENCE [LARGE SCALE GENOMIC DNA]</scope>
    <source>
        <strain evidence="1 2">C2</strain>
    </source>
</reference>
<dbReference type="InterPro" id="IPR021109">
    <property type="entry name" value="Peptidase_aspartic_dom_sf"/>
</dbReference>
<evidence type="ECO:0000313" key="2">
    <source>
        <dbReference type="Proteomes" id="UP000233469"/>
    </source>
</evidence>
<proteinExistence type="predicted"/>
<dbReference type="Gene3D" id="2.40.70.10">
    <property type="entry name" value="Acid Proteases"/>
    <property type="match status" value="1"/>
</dbReference>
<accession>A0A2N1MA19</accession>